<gene>
    <name evidence="1" type="ORF">DHEL01_v213022</name>
</gene>
<dbReference type="EMBL" id="MAVT02003868">
    <property type="protein sequence ID" value="POS68583.1"/>
    <property type="molecule type" value="Genomic_DNA"/>
</dbReference>
<evidence type="ECO:0000313" key="2">
    <source>
        <dbReference type="Proteomes" id="UP000094444"/>
    </source>
</evidence>
<accession>A0A2P5HE96</accession>
<reference evidence="1" key="1">
    <citation type="submission" date="2017-09" db="EMBL/GenBank/DDBJ databases">
        <title>Polyketide synthases of a Diaporthe helianthi virulent isolate.</title>
        <authorList>
            <person name="Baroncelli R."/>
        </authorList>
    </citation>
    <scope>NUCLEOTIDE SEQUENCE [LARGE SCALE GENOMIC DNA]</scope>
    <source>
        <strain evidence="1">7/96</strain>
    </source>
</reference>
<dbReference type="OrthoDB" id="4777915at2759"/>
<comment type="caution">
    <text evidence="1">The sequence shown here is derived from an EMBL/GenBank/DDBJ whole genome shotgun (WGS) entry which is preliminary data.</text>
</comment>
<organism evidence="1 2">
    <name type="scientific">Diaporthe helianthi</name>
    <dbReference type="NCBI Taxonomy" id="158607"/>
    <lineage>
        <taxon>Eukaryota</taxon>
        <taxon>Fungi</taxon>
        <taxon>Dikarya</taxon>
        <taxon>Ascomycota</taxon>
        <taxon>Pezizomycotina</taxon>
        <taxon>Sordariomycetes</taxon>
        <taxon>Sordariomycetidae</taxon>
        <taxon>Diaporthales</taxon>
        <taxon>Diaporthaceae</taxon>
        <taxon>Diaporthe</taxon>
    </lineage>
</organism>
<sequence>MEPIMKSFSRVVRGIDDSNHILALYTTLEDALTSGQSATSTPTLTPQQKRCILDFPEPDTQLSNIVAARPAADVSTADTTDTTDTQVSAAKAALLQRAADSPRDLTDAEVKLLKLRYWAATPGVDCSNEEKKALAASFQAYGAREDWLAALGRLKRVRAPLYEANEEAAIDNAVAEDTRRLVEAAQGGPGAKARAEEANRRALAAARPWVRRMWDEDGHAEAHQAGLAHGGKAWGYPVYVVPCLLEEEEGATFEEYASRRDCVLWWGRNAARLGDVLGSRWVLQQLAWPEGVSSDLPASGGAGGHVGSRARRLAFQKLRHDFATVVAGPPKKQTIMVPTGRGKKVKFEQEVDLKGGILRNVFLVIDQEVVDSTIGPQKGVVDDVWLWAVDPAYSDNVDDSDSITSSDEEDKTKDDEYHGFLRVRLQQLMNNFYEVRRYQEEDYSLSSLWQLSRRSRNGLFISTKEEELNQWIPTRDVGSAIRPPKQSE</sequence>
<dbReference type="STRING" id="158607.A0A2P5HE96"/>
<evidence type="ECO:0000313" key="1">
    <source>
        <dbReference type="EMBL" id="POS68583.1"/>
    </source>
</evidence>
<name>A0A2P5HE96_DIAHE</name>
<dbReference type="InParanoid" id="A0A2P5HE96"/>
<proteinExistence type="predicted"/>
<keyword evidence="2" id="KW-1185">Reference proteome</keyword>
<dbReference type="AlphaFoldDB" id="A0A2P5HE96"/>
<dbReference type="Proteomes" id="UP000094444">
    <property type="component" value="Unassembled WGS sequence"/>
</dbReference>
<protein>
    <submittedName>
        <fullName evidence="1">Uncharacterized protein</fullName>
    </submittedName>
</protein>